<accession>A0A1I2M1N6</accession>
<feature type="binding site" evidence="7">
    <location>
        <position position="97"/>
    </location>
    <ligand>
        <name>Fe cation</name>
        <dbReference type="ChEBI" id="CHEBI:24875"/>
    </ligand>
</feature>
<dbReference type="OrthoDB" id="9812472at2"/>
<organism evidence="9 10">
    <name type="scientific">Neptunomonas qingdaonensis</name>
    <dbReference type="NCBI Taxonomy" id="1045558"/>
    <lineage>
        <taxon>Bacteria</taxon>
        <taxon>Pseudomonadati</taxon>
        <taxon>Pseudomonadota</taxon>
        <taxon>Gammaproteobacteria</taxon>
        <taxon>Oceanospirillales</taxon>
        <taxon>Oceanospirillaceae</taxon>
        <taxon>Neptunomonas</taxon>
    </lineage>
</organism>
<dbReference type="NCBIfam" id="NF003975">
    <property type="entry name" value="PRK05467.1-4"/>
    <property type="match status" value="1"/>
</dbReference>
<feature type="binding site" evidence="7">
    <location>
        <position position="95"/>
    </location>
    <ligand>
        <name>Fe cation</name>
        <dbReference type="ChEBI" id="CHEBI:24875"/>
    </ligand>
</feature>
<dbReference type="STRING" id="1045558.SAMN05216175_101272"/>
<dbReference type="SMART" id="SM00702">
    <property type="entry name" value="P4Hc"/>
    <property type="match status" value="1"/>
</dbReference>
<feature type="domain" description="Fe2OG dioxygenase" evidence="8">
    <location>
        <begin position="77"/>
        <end position="177"/>
    </location>
</feature>
<dbReference type="PANTHER" id="PTHR41536">
    <property type="entry name" value="PKHD-TYPE HYDROXYLASE YBIX"/>
    <property type="match status" value="1"/>
</dbReference>
<dbReference type="GO" id="GO:0006974">
    <property type="term" value="P:DNA damage response"/>
    <property type="evidence" value="ECO:0007669"/>
    <property type="project" value="TreeGrafter"/>
</dbReference>
<dbReference type="Gene3D" id="4.10.860.20">
    <property type="entry name" value="Rabenosyn, Rab binding domain"/>
    <property type="match status" value="1"/>
</dbReference>
<evidence type="ECO:0000313" key="10">
    <source>
        <dbReference type="Proteomes" id="UP000198623"/>
    </source>
</evidence>
<evidence type="ECO:0000256" key="7">
    <source>
        <dbReference type="HAMAP-Rule" id="MF_00657"/>
    </source>
</evidence>
<dbReference type="InterPro" id="IPR006620">
    <property type="entry name" value="Pro_4_hyd_alph"/>
</dbReference>
<dbReference type="InterPro" id="IPR041097">
    <property type="entry name" value="PKHD_C"/>
</dbReference>
<dbReference type="Pfam" id="PF18331">
    <property type="entry name" value="PKHD_C"/>
    <property type="match status" value="1"/>
</dbReference>
<dbReference type="InterPro" id="IPR044862">
    <property type="entry name" value="Pro_4_hyd_alph_FE2OG_OXY"/>
</dbReference>
<dbReference type="Pfam" id="PF13640">
    <property type="entry name" value="2OG-FeII_Oxy_3"/>
    <property type="match status" value="1"/>
</dbReference>
<gene>
    <name evidence="9" type="ORF">SAMN05216175_101272</name>
</gene>
<dbReference type="HAMAP" id="MF_00657">
    <property type="entry name" value="Hydroxyl_YbiX"/>
    <property type="match status" value="1"/>
</dbReference>
<dbReference type="GO" id="GO:0016706">
    <property type="term" value="F:2-oxoglutarate-dependent dioxygenase activity"/>
    <property type="evidence" value="ECO:0007669"/>
    <property type="project" value="UniProtKB-UniRule"/>
</dbReference>
<evidence type="ECO:0000259" key="8">
    <source>
        <dbReference type="PROSITE" id="PS51471"/>
    </source>
</evidence>
<keyword evidence="10" id="KW-1185">Reference proteome</keyword>
<keyword evidence="6 7" id="KW-0408">Iron</keyword>
<dbReference type="Gene3D" id="2.60.120.620">
    <property type="entry name" value="q2cbj1_9rhob like domain"/>
    <property type="match status" value="1"/>
</dbReference>
<dbReference type="GO" id="GO:0031418">
    <property type="term" value="F:L-ascorbic acid binding"/>
    <property type="evidence" value="ECO:0007669"/>
    <property type="project" value="UniProtKB-KW"/>
</dbReference>
<dbReference type="PROSITE" id="PS51471">
    <property type="entry name" value="FE2OG_OXY"/>
    <property type="match status" value="1"/>
</dbReference>
<sequence length="226" mass="25185">MIPIRTVFTSEQVQQIRLHLDQADWQSGELTAGQQARSVKHNQQLPPDGAITQQVGDLILDALARHPVFISAALPQKILPPLFNRYSEGETYGLHVDNAIRVVPGTSIRLRTDLSATLFLSDPDEYEGGDLQIQDHFGSQRVKLAAGDMILYPSTSVHQVMPVTAGSRVCAVFWIQSMVRSHEQRSALFDLDQSVQSLTSLHGHEHQDVTRLSGVYQNLIRQWADA</sequence>
<dbReference type="GO" id="GO:0005506">
    <property type="term" value="F:iron ion binding"/>
    <property type="evidence" value="ECO:0007669"/>
    <property type="project" value="UniProtKB-UniRule"/>
</dbReference>
<dbReference type="Proteomes" id="UP000198623">
    <property type="component" value="Unassembled WGS sequence"/>
</dbReference>
<name>A0A1I2M1N6_9GAMM</name>
<dbReference type="InterPro" id="IPR023550">
    <property type="entry name" value="PKHD_hydroxylase"/>
</dbReference>
<evidence type="ECO:0000256" key="6">
    <source>
        <dbReference type="ARBA" id="ARBA00023004"/>
    </source>
</evidence>
<evidence type="ECO:0000256" key="5">
    <source>
        <dbReference type="ARBA" id="ARBA00023002"/>
    </source>
</evidence>
<dbReference type="EMBL" id="FOOU01000001">
    <property type="protein sequence ID" value="SFF83211.1"/>
    <property type="molecule type" value="Genomic_DNA"/>
</dbReference>
<feature type="binding site" evidence="7">
    <location>
        <position position="168"/>
    </location>
    <ligand>
        <name>2-oxoglutarate</name>
        <dbReference type="ChEBI" id="CHEBI:16810"/>
    </ligand>
</feature>
<keyword evidence="4 7" id="KW-0223">Dioxygenase</keyword>
<keyword evidence="3 7" id="KW-0847">Vitamin C</keyword>
<comment type="cofactor">
    <cofactor evidence="1 7">
        <name>L-ascorbate</name>
        <dbReference type="ChEBI" id="CHEBI:38290"/>
    </cofactor>
</comment>
<feature type="binding site" evidence="7">
    <location>
        <position position="158"/>
    </location>
    <ligand>
        <name>Fe cation</name>
        <dbReference type="ChEBI" id="CHEBI:24875"/>
    </ligand>
</feature>
<evidence type="ECO:0000313" key="9">
    <source>
        <dbReference type="EMBL" id="SFF83211.1"/>
    </source>
</evidence>
<dbReference type="PANTHER" id="PTHR41536:SF1">
    <property type="entry name" value="PKHD-TYPE HYDROXYLASE YBIX"/>
    <property type="match status" value="1"/>
</dbReference>
<dbReference type="AlphaFoldDB" id="A0A1I2M1N6"/>
<protein>
    <submittedName>
        <fullName evidence="9">PKHD-type hydroxylase</fullName>
    </submittedName>
</protein>
<reference evidence="10" key="1">
    <citation type="submission" date="2016-10" db="EMBL/GenBank/DDBJ databases">
        <authorList>
            <person name="Varghese N."/>
            <person name="Submissions S."/>
        </authorList>
    </citation>
    <scope>NUCLEOTIDE SEQUENCE [LARGE SCALE GENOMIC DNA]</scope>
    <source>
        <strain evidence="10">CGMCC 1.10971</strain>
    </source>
</reference>
<comment type="cofactor">
    <cofactor evidence="7">
        <name>Fe(2+)</name>
        <dbReference type="ChEBI" id="CHEBI:29033"/>
    </cofactor>
    <text evidence="7">Binds 1 Fe(2+) ion per subunit.</text>
</comment>
<evidence type="ECO:0000256" key="1">
    <source>
        <dbReference type="ARBA" id="ARBA00001961"/>
    </source>
</evidence>
<evidence type="ECO:0000256" key="3">
    <source>
        <dbReference type="ARBA" id="ARBA00022896"/>
    </source>
</evidence>
<proteinExistence type="inferred from homology"/>
<dbReference type="SUPFAM" id="SSF51197">
    <property type="entry name" value="Clavaminate synthase-like"/>
    <property type="match status" value="1"/>
</dbReference>
<dbReference type="InterPro" id="IPR005123">
    <property type="entry name" value="Oxoglu/Fe-dep_dioxygenase_dom"/>
</dbReference>
<evidence type="ECO:0000256" key="4">
    <source>
        <dbReference type="ARBA" id="ARBA00022964"/>
    </source>
</evidence>
<evidence type="ECO:0000256" key="2">
    <source>
        <dbReference type="ARBA" id="ARBA00022723"/>
    </source>
</evidence>
<dbReference type="NCBIfam" id="NF003974">
    <property type="entry name" value="PRK05467.1-3"/>
    <property type="match status" value="1"/>
</dbReference>
<keyword evidence="5 7" id="KW-0560">Oxidoreductase</keyword>
<dbReference type="RefSeq" id="WP_090723390.1">
    <property type="nucleotide sequence ID" value="NZ_FOOU01000001.1"/>
</dbReference>
<dbReference type="GO" id="GO:0006879">
    <property type="term" value="P:intracellular iron ion homeostasis"/>
    <property type="evidence" value="ECO:0007669"/>
    <property type="project" value="TreeGrafter"/>
</dbReference>
<keyword evidence="2 7" id="KW-0479">Metal-binding</keyword>